<feature type="region of interest" description="Disordered" evidence="1">
    <location>
        <begin position="41"/>
        <end position="77"/>
    </location>
</feature>
<sequence>MALSPSRELCKLYSPTTTLHTHGVPIGQDEAGDVGFEDKEIAEGEGDVGTDDVRDPMDEVDELDSDESDSESEPKEFTLKFSIPVNGTHEFLLIDSGVKWGEVQKQLADVLKVPLKAVCVAYHFSTEP</sequence>
<evidence type="ECO:0000313" key="3">
    <source>
        <dbReference type="Proteomes" id="UP000807025"/>
    </source>
</evidence>
<accession>A0A9P6D840</accession>
<dbReference type="AlphaFoldDB" id="A0A9P6D840"/>
<organism evidence="2 3">
    <name type="scientific">Pleurotus eryngii</name>
    <name type="common">Boletus of the steppes</name>
    <dbReference type="NCBI Taxonomy" id="5323"/>
    <lineage>
        <taxon>Eukaryota</taxon>
        <taxon>Fungi</taxon>
        <taxon>Dikarya</taxon>
        <taxon>Basidiomycota</taxon>
        <taxon>Agaricomycotina</taxon>
        <taxon>Agaricomycetes</taxon>
        <taxon>Agaricomycetidae</taxon>
        <taxon>Agaricales</taxon>
        <taxon>Pleurotineae</taxon>
        <taxon>Pleurotaceae</taxon>
        <taxon>Pleurotus</taxon>
    </lineage>
</organism>
<feature type="compositionally biased region" description="Acidic residues" evidence="1">
    <location>
        <begin position="58"/>
        <end position="71"/>
    </location>
</feature>
<proteinExistence type="predicted"/>
<reference evidence="2" key="1">
    <citation type="submission" date="2020-11" db="EMBL/GenBank/DDBJ databases">
        <authorList>
            <consortium name="DOE Joint Genome Institute"/>
            <person name="Ahrendt S."/>
            <person name="Riley R."/>
            <person name="Andreopoulos W."/>
            <person name="Labutti K."/>
            <person name="Pangilinan J."/>
            <person name="Ruiz-Duenas F.J."/>
            <person name="Barrasa J.M."/>
            <person name="Sanchez-Garcia M."/>
            <person name="Camarero S."/>
            <person name="Miyauchi S."/>
            <person name="Serrano A."/>
            <person name="Linde D."/>
            <person name="Babiker R."/>
            <person name="Drula E."/>
            <person name="Ayuso-Fernandez I."/>
            <person name="Pacheco R."/>
            <person name="Padilla G."/>
            <person name="Ferreira P."/>
            <person name="Barriuso J."/>
            <person name="Kellner H."/>
            <person name="Castanera R."/>
            <person name="Alfaro M."/>
            <person name="Ramirez L."/>
            <person name="Pisabarro A.G."/>
            <person name="Kuo A."/>
            <person name="Tritt A."/>
            <person name="Lipzen A."/>
            <person name="He G."/>
            <person name="Yan M."/>
            <person name="Ng V."/>
            <person name="Cullen D."/>
            <person name="Martin F."/>
            <person name="Rosso M.-N."/>
            <person name="Henrissat B."/>
            <person name="Hibbett D."/>
            <person name="Martinez A.T."/>
            <person name="Grigoriev I.V."/>
        </authorList>
    </citation>
    <scope>NUCLEOTIDE SEQUENCE</scope>
    <source>
        <strain evidence="2">ATCC 90797</strain>
    </source>
</reference>
<comment type="caution">
    <text evidence="2">The sequence shown here is derived from an EMBL/GenBank/DDBJ whole genome shotgun (WGS) entry which is preliminary data.</text>
</comment>
<evidence type="ECO:0000313" key="2">
    <source>
        <dbReference type="EMBL" id="KAF9496521.1"/>
    </source>
</evidence>
<keyword evidence="3" id="KW-1185">Reference proteome</keyword>
<dbReference type="Proteomes" id="UP000807025">
    <property type="component" value="Unassembled WGS sequence"/>
</dbReference>
<name>A0A9P6D840_PLEER</name>
<evidence type="ECO:0000256" key="1">
    <source>
        <dbReference type="SAM" id="MobiDB-lite"/>
    </source>
</evidence>
<dbReference type="EMBL" id="MU154551">
    <property type="protein sequence ID" value="KAF9496521.1"/>
    <property type="molecule type" value="Genomic_DNA"/>
</dbReference>
<protein>
    <submittedName>
        <fullName evidence="2">Uncharacterized protein</fullName>
    </submittedName>
</protein>
<gene>
    <name evidence="2" type="ORF">BDN71DRAFT_1430124</name>
</gene>